<proteinExistence type="predicted"/>
<dbReference type="AlphaFoldDB" id="A0A3S0ZLX4"/>
<evidence type="ECO:0000313" key="1">
    <source>
        <dbReference type="EMBL" id="RUS70446.1"/>
    </source>
</evidence>
<protein>
    <submittedName>
        <fullName evidence="1">Uncharacterized protein</fullName>
    </submittedName>
</protein>
<name>A0A3S0ZLX4_ELYCH</name>
<comment type="caution">
    <text evidence="1">The sequence shown here is derived from an EMBL/GenBank/DDBJ whole genome shotgun (WGS) entry which is preliminary data.</text>
</comment>
<sequence length="329" mass="37501">MRTNHVIWHETLKNHNYDSMIPAWGRIHTSLLMGEGWVRLMKPTALLRTSLNKALIHIAEQIQEEAEVYKTLQNYSSCCKKRGHPTTVPVCAGNQTYCGKEKNPQICCDKLKMKMFPGCPELRDPCASLDSRACSTRLSKTFPNRWDNTRVQMLAHNFCTMPPSVSKLSGTIESLRNKKGFDMTDMNLMCAHIRLGQSKTFPFENFQFNHEADIKGLWGFLRSYAQKGYHIYLAADSQEAKDEAKGIFGDRLHVMEEKIVHIDHERNGKAEDAKAGLLFTLTEQLLLTTACQEIVRSHSGFSLRAVEIRKKLNGGDRGRVYRFQGGYVQ</sequence>
<dbReference type="OrthoDB" id="428346at2759"/>
<dbReference type="Proteomes" id="UP000271974">
    <property type="component" value="Unassembled WGS sequence"/>
</dbReference>
<dbReference type="Gene3D" id="3.40.50.11350">
    <property type="match status" value="1"/>
</dbReference>
<keyword evidence="2" id="KW-1185">Reference proteome</keyword>
<reference evidence="1 2" key="1">
    <citation type="submission" date="2019-01" db="EMBL/GenBank/DDBJ databases">
        <title>A draft genome assembly of the solar-powered sea slug Elysia chlorotica.</title>
        <authorList>
            <person name="Cai H."/>
            <person name="Li Q."/>
            <person name="Fang X."/>
            <person name="Li J."/>
            <person name="Curtis N.E."/>
            <person name="Altenburger A."/>
            <person name="Shibata T."/>
            <person name="Feng M."/>
            <person name="Maeda T."/>
            <person name="Schwartz J.A."/>
            <person name="Shigenobu S."/>
            <person name="Lundholm N."/>
            <person name="Nishiyama T."/>
            <person name="Yang H."/>
            <person name="Hasebe M."/>
            <person name="Li S."/>
            <person name="Pierce S.K."/>
            <person name="Wang J."/>
        </authorList>
    </citation>
    <scope>NUCLEOTIDE SEQUENCE [LARGE SCALE GENOMIC DNA]</scope>
    <source>
        <strain evidence="1">EC2010</strain>
        <tissue evidence="1">Whole organism of an adult</tissue>
    </source>
</reference>
<dbReference type="STRING" id="188477.A0A3S0ZLX4"/>
<dbReference type="EMBL" id="RQTK01001408">
    <property type="protein sequence ID" value="RUS70446.1"/>
    <property type="molecule type" value="Genomic_DNA"/>
</dbReference>
<organism evidence="1 2">
    <name type="scientific">Elysia chlorotica</name>
    <name type="common">Eastern emerald elysia</name>
    <name type="synonym">Sea slug</name>
    <dbReference type="NCBI Taxonomy" id="188477"/>
    <lineage>
        <taxon>Eukaryota</taxon>
        <taxon>Metazoa</taxon>
        <taxon>Spiralia</taxon>
        <taxon>Lophotrochozoa</taxon>
        <taxon>Mollusca</taxon>
        <taxon>Gastropoda</taxon>
        <taxon>Heterobranchia</taxon>
        <taxon>Euthyneura</taxon>
        <taxon>Panpulmonata</taxon>
        <taxon>Sacoglossa</taxon>
        <taxon>Placobranchoidea</taxon>
        <taxon>Plakobranchidae</taxon>
        <taxon>Elysia</taxon>
    </lineage>
</organism>
<evidence type="ECO:0000313" key="2">
    <source>
        <dbReference type="Proteomes" id="UP000271974"/>
    </source>
</evidence>
<gene>
    <name evidence="1" type="ORF">EGW08_021795</name>
</gene>
<accession>A0A3S0ZLX4</accession>